<reference evidence="1" key="2">
    <citation type="journal article" date="2015" name="Data Brief">
        <title>Shoot transcriptome of the giant reed, Arundo donax.</title>
        <authorList>
            <person name="Barrero R.A."/>
            <person name="Guerrero F.D."/>
            <person name="Moolhuijzen P."/>
            <person name="Goolsby J.A."/>
            <person name="Tidwell J."/>
            <person name="Bellgard S.E."/>
            <person name="Bellgard M.I."/>
        </authorList>
    </citation>
    <scope>NUCLEOTIDE SEQUENCE</scope>
    <source>
        <tissue evidence="1">Shoot tissue taken approximately 20 cm above the soil surface</tissue>
    </source>
</reference>
<name>A0A0A9FVQ8_ARUDO</name>
<proteinExistence type="predicted"/>
<reference evidence="1" key="1">
    <citation type="submission" date="2014-09" db="EMBL/GenBank/DDBJ databases">
        <authorList>
            <person name="Magalhaes I.L.F."/>
            <person name="Oliveira U."/>
            <person name="Santos F.R."/>
            <person name="Vidigal T.H.D.A."/>
            <person name="Brescovit A.D."/>
            <person name="Santos A.J."/>
        </authorList>
    </citation>
    <scope>NUCLEOTIDE SEQUENCE</scope>
    <source>
        <tissue evidence="1">Shoot tissue taken approximately 20 cm above the soil surface</tissue>
    </source>
</reference>
<organism evidence="1">
    <name type="scientific">Arundo donax</name>
    <name type="common">Giant reed</name>
    <name type="synonym">Donax arundinaceus</name>
    <dbReference type="NCBI Taxonomy" id="35708"/>
    <lineage>
        <taxon>Eukaryota</taxon>
        <taxon>Viridiplantae</taxon>
        <taxon>Streptophyta</taxon>
        <taxon>Embryophyta</taxon>
        <taxon>Tracheophyta</taxon>
        <taxon>Spermatophyta</taxon>
        <taxon>Magnoliopsida</taxon>
        <taxon>Liliopsida</taxon>
        <taxon>Poales</taxon>
        <taxon>Poaceae</taxon>
        <taxon>PACMAD clade</taxon>
        <taxon>Arundinoideae</taxon>
        <taxon>Arundineae</taxon>
        <taxon>Arundo</taxon>
    </lineage>
</organism>
<dbReference type="EMBL" id="GBRH01180976">
    <property type="protein sequence ID" value="JAE16920.1"/>
    <property type="molecule type" value="Transcribed_RNA"/>
</dbReference>
<protein>
    <submittedName>
        <fullName evidence="1">Uncharacterized protein</fullName>
    </submittedName>
</protein>
<evidence type="ECO:0000313" key="1">
    <source>
        <dbReference type="EMBL" id="JAE16920.1"/>
    </source>
</evidence>
<dbReference type="AlphaFoldDB" id="A0A0A9FVQ8"/>
<sequence length="60" mass="6165">MHLGIAEVEHGVLGRRAASWSFVVAGAVRRGGGVFIVVRGGGVRLVGMVHRRSGSGGLGR</sequence>
<accession>A0A0A9FVQ8</accession>